<comment type="caution">
    <text evidence="15">The sequence shown here is derived from an EMBL/GenBank/DDBJ whole genome shotgun (WGS) entry which is preliminary data.</text>
</comment>
<dbReference type="InterPro" id="IPR010917">
    <property type="entry name" value="TonB_rcpt_CS"/>
</dbReference>
<evidence type="ECO:0000256" key="12">
    <source>
        <dbReference type="SAM" id="SignalP"/>
    </source>
</evidence>
<dbReference type="PROSITE" id="PS01156">
    <property type="entry name" value="TONB_DEPENDENT_REC_2"/>
    <property type="match status" value="1"/>
</dbReference>
<feature type="domain" description="TonB-dependent receptor-like beta-barrel" evidence="13">
    <location>
        <begin position="285"/>
        <end position="746"/>
    </location>
</feature>
<keyword evidence="5 12" id="KW-0732">Signal</keyword>
<dbReference type="EMBL" id="JAAVXB010000017">
    <property type="protein sequence ID" value="NKF24644.1"/>
    <property type="molecule type" value="Genomic_DNA"/>
</dbReference>
<dbReference type="PROSITE" id="PS52016">
    <property type="entry name" value="TONB_DEPENDENT_REC_3"/>
    <property type="match status" value="1"/>
</dbReference>
<protein>
    <submittedName>
        <fullName evidence="15">TonB-dependent receptor</fullName>
    </submittedName>
</protein>
<keyword evidence="16" id="KW-1185">Reference proteome</keyword>
<evidence type="ECO:0000259" key="13">
    <source>
        <dbReference type="Pfam" id="PF00593"/>
    </source>
</evidence>
<evidence type="ECO:0000313" key="16">
    <source>
        <dbReference type="Proteomes" id="UP000653472"/>
    </source>
</evidence>
<dbReference type="Proteomes" id="UP000653472">
    <property type="component" value="Unassembled WGS sequence"/>
</dbReference>
<keyword evidence="3 9" id="KW-1134">Transmembrane beta strand</keyword>
<evidence type="ECO:0000256" key="6">
    <source>
        <dbReference type="ARBA" id="ARBA00023077"/>
    </source>
</evidence>
<keyword evidence="4 9" id="KW-0812">Transmembrane</keyword>
<evidence type="ECO:0000256" key="8">
    <source>
        <dbReference type="ARBA" id="ARBA00023237"/>
    </source>
</evidence>
<dbReference type="Pfam" id="PF07715">
    <property type="entry name" value="Plug"/>
    <property type="match status" value="1"/>
</dbReference>
<dbReference type="InterPro" id="IPR039426">
    <property type="entry name" value="TonB-dep_rcpt-like"/>
</dbReference>
<evidence type="ECO:0000256" key="5">
    <source>
        <dbReference type="ARBA" id="ARBA00022729"/>
    </source>
</evidence>
<reference evidence="15" key="1">
    <citation type="submission" date="2020-03" db="EMBL/GenBank/DDBJ databases">
        <title>Solimonas marina sp. nov., isolated from deep seawater of the Pacific Ocean.</title>
        <authorList>
            <person name="Liu X."/>
            <person name="Lai Q."/>
            <person name="Sun F."/>
            <person name="Gai Y."/>
            <person name="Li G."/>
            <person name="Shao Z."/>
        </authorList>
    </citation>
    <scope>NUCLEOTIDE SEQUENCE</scope>
    <source>
        <strain evidence="15">C16B3</strain>
    </source>
</reference>
<evidence type="ECO:0000256" key="10">
    <source>
        <dbReference type="PROSITE-ProRule" id="PRU10144"/>
    </source>
</evidence>
<evidence type="ECO:0000256" key="7">
    <source>
        <dbReference type="ARBA" id="ARBA00023136"/>
    </source>
</evidence>
<dbReference type="GO" id="GO:0044718">
    <property type="term" value="P:siderophore transmembrane transport"/>
    <property type="evidence" value="ECO:0007669"/>
    <property type="project" value="TreeGrafter"/>
</dbReference>
<dbReference type="PANTHER" id="PTHR30069:SF39">
    <property type="entry name" value="BLL6183 PROTEIN"/>
    <property type="match status" value="1"/>
</dbReference>
<feature type="domain" description="TonB-dependent receptor plug" evidence="14">
    <location>
        <begin position="61"/>
        <end position="173"/>
    </location>
</feature>
<dbReference type="InterPro" id="IPR037066">
    <property type="entry name" value="Plug_dom_sf"/>
</dbReference>
<evidence type="ECO:0000256" key="2">
    <source>
        <dbReference type="ARBA" id="ARBA00022448"/>
    </source>
</evidence>
<keyword evidence="15" id="KW-0675">Receptor</keyword>
<dbReference type="GO" id="GO:0015344">
    <property type="term" value="F:siderophore uptake transmembrane transporter activity"/>
    <property type="evidence" value="ECO:0007669"/>
    <property type="project" value="TreeGrafter"/>
</dbReference>
<comment type="similarity">
    <text evidence="9 11">Belongs to the TonB-dependent receptor family.</text>
</comment>
<feature type="chain" id="PRO_5036845967" evidence="12">
    <location>
        <begin position="23"/>
        <end position="792"/>
    </location>
</feature>
<evidence type="ECO:0000256" key="1">
    <source>
        <dbReference type="ARBA" id="ARBA00004571"/>
    </source>
</evidence>
<dbReference type="RefSeq" id="WP_168149951.1">
    <property type="nucleotide sequence ID" value="NZ_JAAVXB010000017.1"/>
</dbReference>
<dbReference type="Pfam" id="PF00593">
    <property type="entry name" value="TonB_dep_Rec_b-barrel"/>
    <property type="match status" value="1"/>
</dbReference>
<evidence type="ECO:0000256" key="3">
    <source>
        <dbReference type="ARBA" id="ARBA00022452"/>
    </source>
</evidence>
<keyword evidence="2 9" id="KW-0813">Transport</keyword>
<name>A0A969WDN7_9GAMM</name>
<dbReference type="Gene3D" id="2.170.130.10">
    <property type="entry name" value="TonB-dependent receptor, plug domain"/>
    <property type="match status" value="1"/>
</dbReference>
<keyword evidence="6 11" id="KW-0798">TonB box</keyword>
<evidence type="ECO:0000256" key="4">
    <source>
        <dbReference type="ARBA" id="ARBA00022692"/>
    </source>
</evidence>
<dbReference type="InterPro" id="IPR000531">
    <property type="entry name" value="Beta-barrel_TonB"/>
</dbReference>
<dbReference type="InterPro" id="IPR012910">
    <property type="entry name" value="Plug_dom"/>
</dbReference>
<evidence type="ECO:0000259" key="14">
    <source>
        <dbReference type="Pfam" id="PF07715"/>
    </source>
</evidence>
<accession>A0A969WDN7</accession>
<dbReference type="InterPro" id="IPR036942">
    <property type="entry name" value="Beta-barrel_TonB_sf"/>
</dbReference>
<evidence type="ECO:0000256" key="9">
    <source>
        <dbReference type="PROSITE-ProRule" id="PRU01360"/>
    </source>
</evidence>
<dbReference type="GO" id="GO:0009279">
    <property type="term" value="C:cell outer membrane"/>
    <property type="evidence" value="ECO:0007669"/>
    <property type="project" value="UniProtKB-SubCell"/>
</dbReference>
<organism evidence="15 16">
    <name type="scientific">Solimonas marina</name>
    <dbReference type="NCBI Taxonomy" id="2714601"/>
    <lineage>
        <taxon>Bacteria</taxon>
        <taxon>Pseudomonadati</taxon>
        <taxon>Pseudomonadota</taxon>
        <taxon>Gammaproteobacteria</taxon>
        <taxon>Nevskiales</taxon>
        <taxon>Nevskiaceae</taxon>
        <taxon>Solimonas</taxon>
    </lineage>
</organism>
<sequence length="792" mass="84885">MRRMRRTGMVLLLACAPPMVFAADDGAASQNSAAPAKALTPLAEVVVVGTTPMPGSGIDIDKVPSNVQTMSARDLDRPGGGKVIPSQATDRMGSVSLNDEQGNPYQPDFVYRGFAASPISGVAQGLAIYQDGTRINEAFGDSVNWDLVPMFAVDRLTVQGNNPVFGLNALGGAVTLDMKNGFNSSGSELQASGGSWNQRAGYAGSALRAGNFGFYAGVGGFDDDGFRDRSHTIIRQAYADAGYEDGTTTLHLTFSGADNTIGAVGPTPIEMLADDPKSVFTYPQAMHNESALVQLRGSVEPSPTQSLSAQTYYRRFNQHLIDGNTTDAEVCENDDGYFCFGGDGEYPDDALYDDQGNPVSTSVIADGATAGEIDRTRTKTDGAGASAQWTLTAPLFGRPNHFVAGASYDHGSTGYGAYGELGTLADDLEVTGAGVVIDQGQSATASPPIVSPVRVRARNAYTGLYFTNTLDLTSRLAWSLSGRYNHADISLRDRRGDTLDSDNRFSRFNPGTGVTYRIAEKTTAYAGWSQANRAPTAGELNCADPESPCLLGAFLVDDPPLKQVVSNTYEAGLRGRIESALPGRLSWNVGLFRTDNRDDILLIATEINGFGYFSNAGKTRRQGVETALSYKLAHWKLHASYSFIDATFRDALTIASNSPSADDEGNIDVRSGDRIPLMPRHRLTLQADYKRQRWSAGAELRAVSSQYYAGDASNQQKPLGGYATVDLHGTYAVTHALQLFAEVENLLDRTYYTYATYTELDDGLPPSLDLNDPRTLSPSPGRAAYAGLRLSF</sequence>
<dbReference type="SUPFAM" id="SSF56935">
    <property type="entry name" value="Porins"/>
    <property type="match status" value="1"/>
</dbReference>
<keyword evidence="8 9" id="KW-0998">Cell outer membrane</keyword>
<keyword evidence="7 9" id="KW-0472">Membrane</keyword>
<dbReference type="Gene3D" id="2.40.170.20">
    <property type="entry name" value="TonB-dependent receptor, beta-barrel domain"/>
    <property type="match status" value="1"/>
</dbReference>
<gene>
    <name evidence="15" type="ORF">G7Y82_20235</name>
</gene>
<feature type="short sequence motif" description="TonB C-terminal box" evidence="10">
    <location>
        <begin position="775"/>
        <end position="792"/>
    </location>
</feature>
<evidence type="ECO:0000313" key="15">
    <source>
        <dbReference type="EMBL" id="NKF24644.1"/>
    </source>
</evidence>
<evidence type="ECO:0000256" key="11">
    <source>
        <dbReference type="RuleBase" id="RU003357"/>
    </source>
</evidence>
<comment type="subcellular location">
    <subcellularLocation>
        <location evidence="1 9">Cell outer membrane</location>
        <topology evidence="1 9">Multi-pass membrane protein</topology>
    </subcellularLocation>
</comment>
<dbReference type="PANTHER" id="PTHR30069">
    <property type="entry name" value="TONB-DEPENDENT OUTER MEMBRANE RECEPTOR"/>
    <property type="match status" value="1"/>
</dbReference>
<proteinExistence type="inferred from homology"/>
<dbReference type="AlphaFoldDB" id="A0A969WDN7"/>
<feature type="signal peptide" evidence="12">
    <location>
        <begin position="1"/>
        <end position="22"/>
    </location>
</feature>